<protein>
    <submittedName>
        <fullName evidence="1">Uncharacterized protein</fullName>
    </submittedName>
</protein>
<accession>A0ABW6RMK0</accession>
<dbReference type="RefSeq" id="WP_387897879.1">
    <property type="nucleotide sequence ID" value="NZ_JBIAPK010000011.1"/>
</dbReference>
<comment type="caution">
    <text evidence="1">The sequence shown here is derived from an EMBL/GenBank/DDBJ whole genome shotgun (WGS) entry which is preliminary data.</text>
</comment>
<gene>
    <name evidence="1" type="ORF">ACFYWW_29245</name>
</gene>
<dbReference type="EMBL" id="JBIAPK010000011">
    <property type="protein sequence ID" value="MFF3342766.1"/>
    <property type="molecule type" value="Genomic_DNA"/>
</dbReference>
<evidence type="ECO:0000313" key="1">
    <source>
        <dbReference type="EMBL" id="MFF3342766.1"/>
    </source>
</evidence>
<reference evidence="1 2" key="1">
    <citation type="submission" date="2024-10" db="EMBL/GenBank/DDBJ databases">
        <title>The Natural Products Discovery Center: Release of the First 8490 Sequenced Strains for Exploring Actinobacteria Biosynthetic Diversity.</title>
        <authorList>
            <person name="Kalkreuter E."/>
            <person name="Kautsar S.A."/>
            <person name="Yang D."/>
            <person name="Bader C.D."/>
            <person name="Teijaro C.N."/>
            <person name="Fluegel L."/>
            <person name="Davis C.M."/>
            <person name="Simpson J.R."/>
            <person name="Lauterbach L."/>
            <person name="Steele A.D."/>
            <person name="Gui C."/>
            <person name="Meng S."/>
            <person name="Li G."/>
            <person name="Viehrig K."/>
            <person name="Ye F."/>
            <person name="Su P."/>
            <person name="Kiefer A.F."/>
            <person name="Nichols A."/>
            <person name="Cepeda A.J."/>
            <person name="Yan W."/>
            <person name="Fan B."/>
            <person name="Jiang Y."/>
            <person name="Adhikari A."/>
            <person name="Zheng C.-J."/>
            <person name="Schuster L."/>
            <person name="Cowan T.M."/>
            <person name="Smanski M.J."/>
            <person name="Chevrette M.G."/>
            <person name="De Carvalho L.P.S."/>
            <person name="Shen B."/>
        </authorList>
    </citation>
    <scope>NUCLEOTIDE SEQUENCE [LARGE SCALE GENOMIC DNA]</scope>
    <source>
        <strain evidence="1 2">NPDC003029</strain>
    </source>
</reference>
<proteinExistence type="predicted"/>
<name>A0ABW6RMK0_9ACTN</name>
<evidence type="ECO:0000313" key="2">
    <source>
        <dbReference type="Proteomes" id="UP001601976"/>
    </source>
</evidence>
<sequence>MGSSPAAVHVWGAPKQARRVLHHTDAISGGEFNEIISELPSGYAALFGKPDLSD</sequence>
<dbReference type="Proteomes" id="UP001601976">
    <property type="component" value="Unassembled WGS sequence"/>
</dbReference>
<keyword evidence="2" id="KW-1185">Reference proteome</keyword>
<organism evidence="1 2">
    <name type="scientific">Streptomyces flavidovirens</name>
    <dbReference type="NCBI Taxonomy" id="67298"/>
    <lineage>
        <taxon>Bacteria</taxon>
        <taxon>Bacillati</taxon>
        <taxon>Actinomycetota</taxon>
        <taxon>Actinomycetes</taxon>
        <taxon>Kitasatosporales</taxon>
        <taxon>Streptomycetaceae</taxon>
        <taxon>Streptomyces</taxon>
    </lineage>
</organism>